<keyword evidence="5" id="KW-0479">Metal-binding</keyword>
<dbReference type="InterPro" id="IPR016176">
    <property type="entry name" value="Cbl-dep_enz_cat"/>
</dbReference>
<dbReference type="AlphaFoldDB" id="A0A1S8WPH2"/>
<dbReference type="PROSITE" id="PS00544">
    <property type="entry name" value="METMALONYL_COA_MUTASE"/>
    <property type="match status" value="2"/>
</dbReference>
<evidence type="ECO:0000256" key="7">
    <source>
        <dbReference type="ARBA" id="ARBA00023285"/>
    </source>
</evidence>
<dbReference type="GO" id="GO:0005739">
    <property type="term" value="C:mitochondrion"/>
    <property type="evidence" value="ECO:0007669"/>
    <property type="project" value="TreeGrafter"/>
</dbReference>
<comment type="cofactor">
    <cofactor evidence="1">
        <name>adenosylcob(III)alamin</name>
        <dbReference type="ChEBI" id="CHEBI:18408"/>
    </cofactor>
</comment>
<accession>A0A1S8WPH2</accession>
<evidence type="ECO:0000256" key="5">
    <source>
        <dbReference type="ARBA" id="ARBA00022723"/>
    </source>
</evidence>
<dbReference type="GO" id="GO:0046872">
    <property type="term" value="F:metal ion binding"/>
    <property type="evidence" value="ECO:0007669"/>
    <property type="project" value="UniProtKB-KW"/>
</dbReference>
<dbReference type="FunFam" id="3.20.20.240:FF:000001">
    <property type="entry name" value="Probable methylmalonyl-coa mutase"/>
    <property type="match status" value="1"/>
</dbReference>
<protein>
    <recommendedName>
        <fullName evidence="3">methylmalonyl-CoA mutase</fullName>
        <ecNumber evidence="3">5.4.99.2</ecNumber>
    </recommendedName>
</protein>
<feature type="domain" description="Methylmalonyl-CoA mutase alpha/beta chain catalytic" evidence="8">
    <location>
        <begin position="80"/>
        <end position="513"/>
    </location>
</feature>
<keyword evidence="6" id="KW-0413">Isomerase</keyword>
<dbReference type="PANTHER" id="PTHR48101">
    <property type="entry name" value="METHYLMALONYL-COA MUTASE, MITOCHONDRIAL-RELATED"/>
    <property type="match status" value="1"/>
</dbReference>
<evidence type="ECO:0000313" key="10">
    <source>
        <dbReference type="Proteomes" id="UP000243686"/>
    </source>
</evidence>
<reference evidence="9 10" key="1">
    <citation type="submission" date="2015-03" db="EMBL/GenBank/DDBJ databases">
        <title>Draft genome of the nematode, Opisthorchis viverrini.</title>
        <authorList>
            <person name="Mitreva M."/>
        </authorList>
    </citation>
    <scope>NUCLEOTIDE SEQUENCE [LARGE SCALE GENOMIC DNA]</scope>
    <source>
        <strain evidence="9">Khon Kaen</strain>
    </source>
</reference>
<organism evidence="9 10">
    <name type="scientific">Opisthorchis viverrini</name>
    <name type="common">Southeast Asian liver fluke</name>
    <dbReference type="NCBI Taxonomy" id="6198"/>
    <lineage>
        <taxon>Eukaryota</taxon>
        <taxon>Metazoa</taxon>
        <taxon>Spiralia</taxon>
        <taxon>Lophotrochozoa</taxon>
        <taxon>Platyhelminthes</taxon>
        <taxon>Trematoda</taxon>
        <taxon>Digenea</taxon>
        <taxon>Opisthorchiida</taxon>
        <taxon>Opisthorchiata</taxon>
        <taxon>Opisthorchiidae</taxon>
        <taxon>Opisthorchis</taxon>
    </lineage>
</organism>
<dbReference type="EC" id="5.4.99.2" evidence="3"/>
<name>A0A1S8WPH2_OPIVI</name>
<proteinExistence type="inferred from homology"/>
<comment type="similarity">
    <text evidence="2">Belongs to the methylmalonyl-CoA mutase family.</text>
</comment>
<evidence type="ECO:0000256" key="6">
    <source>
        <dbReference type="ARBA" id="ARBA00023235"/>
    </source>
</evidence>
<dbReference type="InterPro" id="IPR006098">
    <property type="entry name" value="MMCoA_mutase_a_cat"/>
</dbReference>
<feature type="domain" description="Methylmalonyl-CoA mutase alpha/beta chain catalytic" evidence="8">
    <location>
        <begin position="515"/>
        <end position="799"/>
    </location>
</feature>
<dbReference type="GO" id="GO:0004494">
    <property type="term" value="F:methylmalonyl-CoA mutase activity"/>
    <property type="evidence" value="ECO:0007669"/>
    <property type="project" value="InterPro"/>
</dbReference>
<dbReference type="Proteomes" id="UP000243686">
    <property type="component" value="Unassembled WGS sequence"/>
</dbReference>
<keyword evidence="7" id="KW-0170">Cobalt</keyword>
<dbReference type="InterPro" id="IPR058549">
    <property type="entry name" value="MeMalonylCoA_mutase_a/b_site"/>
</dbReference>
<dbReference type="Pfam" id="PF01642">
    <property type="entry name" value="MM_CoA_mutase"/>
    <property type="match status" value="2"/>
</dbReference>
<evidence type="ECO:0000256" key="4">
    <source>
        <dbReference type="ARBA" id="ARBA00022628"/>
    </source>
</evidence>
<sequence length="809" mass="89339">LQPHRLPAGLNLNRVGLNTWIDDVGIEISAAIQSAEFKRGRTCSGVKLCRRYIRPINPEWSDLAKKQLKGKDPEVLAHKNYEGISYKPVYTSEDTEGLRIELPGKFPFTRGPYPTMYTQKPWTIRQYAGFSTVEESNKFYRDNIKAGVQGLSVAFDLATHRGTSKFSNLVTSLGYDSDNPRVHGDVGMAGVAIDSVNDMARLFDQIPLKNISTSMTMNGAVLPILAMFIVAAEEQGAKQAELAGTIQNDILKEFMVRNTYIFPPAPSMRIISDIFAYTAKNMPKFNSISISGYHMQEAGANAVLEMAYTIADGIDYCRLGVEHAGLNIDAFAPRLSFFWGVGMNFYMEIAKMRAARRLWAKLIKEKFAAKSQKSLLLRAHSQTSGWSLTEQDPYNNIIRTTIEAMAAVFGGTQSLHTNSFDEALGLPTKFSARIARNTQIILQEETAITKVADPWAGSFMMESLTDEIEEAALKEITEIESMGGMAKAIEAGIPKLRIEECAAKRQAAIDSGQGELQGAKQAELAGTIQNDILKEFMVRNTYIFPPAPSMRIISDIFAYTAKNMPKFNSISISGYHMQEAGANAVLEMAYTIADGIDYCRLGVEHAGLNIDAFAPRLSFFWGVGMNFYMEIAKMRAARRLWAKLIKEKFAAKSQKSLLLRAHSQTSGWSLTEQDPYNNIIRTTIEAMAAVFGGTQSLHTNSFDEALGLPTKFSARIARNTQIILQEETAITKVADPWAGSFMMESLTDEIEEAALKEITEIESMGGMAKAIEAGIPKLRIEECAAKRQAAIDSGQAYLVSHFATATPIV</sequence>
<dbReference type="PANTHER" id="PTHR48101:SF4">
    <property type="entry name" value="METHYLMALONYL-COA MUTASE, MITOCHONDRIAL"/>
    <property type="match status" value="1"/>
</dbReference>
<evidence type="ECO:0000256" key="2">
    <source>
        <dbReference type="ARBA" id="ARBA00008465"/>
    </source>
</evidence>
<evidence type="ECO:0000259" key="8">
    <source>
        <dbReference type="Pfam" id="PF01642"/>
    </source>
</evidence>
<dbReference type="Gene3D" id="3.20.20.240">
    <property type="entry name" value="Methylmalonyl-CoA mutase"/>
    <property type="match status" value="2"/>
</dbReference>
<dbReference type="NCBIfam" id="TIGR00641">
    <property type="entry name" value="acid_CoA_mut_N"/>
    <property type="match status" value="2"/>
</dbReference>
<dbReference type="GO" id="GO:0031419">
    <property type="term" value="F:cobalamin binding"/>
    <property type="evidence" value="ECO:0007669"/>
    <property type="project" value="UniProtKB-KW"/>
</dbReference>
<feature type="non-terminal residue" evidence="9">
    <location>
        <position position="1"/>
    </location>
</feature>
<dbReference type="InterPro" id="IPR006099">
    <property type="entry name" value="MeMalonylCoA_mutase_a/b_cat"/>
</dbReference>
<gene>
    <name evidence="9" type="ORF">X801_07874</name>
</gene>
<keyword evidence="4" id="KW-0846">Cobalamin</keyword>
<dbReference type="GO" id="GO:0019678">
    <property type="term" value="P:propionate metabolic process, methylmalonyl pathway"/>
    <property type="evidence" value="ECO:0007669"/>
    <property type="project" value="TreeGrafter"/>
</dbReference>
<evidence type="ECO:0000256" key="1">
    <source>
        <dbReference type="ARBA" id="ARBA00001922"/>
    </source>
</evidence>
<keyword evidence="10" id="KW-1185">Reference proteome</keyword>
<dbReference type="EMBL" id="KV897937">
    <property type="protein sequence ID" value="OON16315.1"/>
    <property type="molecule type" value="Genomic_DNA"/>
</dbReference>
<evidence type="ECO:0000256" key="3">
    <source>
        <dbReference type="ARBA" id="ARBA00012398"/>
    </source>
</evidence>
<dbReference type="SUPFAM" id="SSF51703">
    <property type="entry name" value="Cobalamin (vitamin B12)-dependent enzymes"/>
    <property type="match status" value="2"/>
</dbReference>
<evidence type="ECO:0000313" key="9">
    <source>
        <dbReference type="EMBL" id="OON16315.1"/>
    </source>
</evidence>